<dbReference type="EMBL" id="CAACVG010010770">
    <property type="protein sequence ID" value="VEN56573.1"/>
    <property type="molecule type" value="Genomic_DNA"/>
</dbReference>
<name>A0A653D991_CALMS</name>
<evidence type="ECO:0000313" key="1">
    <source>
        <dbReference type="EMBL" id="VEN56573.1"/>
    </source>
</evidence>
<accession>A0A653D991</accession>
<sequence length="36" mass="4210">MVDFFPAGRHVRYHTVRSTVNLRCLLDSLTNRAVTY</sequence>
<reference evidence="1 2" key="1">
    <citation type="submission" date="2019-01" db="EMBL/GenBank/DDBJ databases">
        <authorList>
            <person name="Sayadi A."/>
        </authorList>
    </citation>
    <scope>NUCLEOTIDE SEQUENCE [LARGE SCALE GENOMIC DNA]</scope>
</reference>
<organism evidence="1 2">
    <name type="scientific">Callosobruchus maculatus</name>
    <name type="common">Southern cowpea weevil</name>
    <name type="synonym">Pulse bruchid</name>
    <dbReference type="NCBI Taxonomy" id="64391"/>
    <lineage>
        <taxon>Eukaryota</taxon>
        <taxon>Metazoa</taxon>
        <taxon>Ecdysozoa</taxon>
        <taxon>Arthropoda</taxon>
        <taxon>Hexapoda</taxon>
        <taxon>Insecta</taxon>
        <taxon>Pterygota</taxon>
        <taxon>Neoptera</taxon>
        <taxon>Endopterygota</taxon>
        <taxon>Coleoptera</taxon>
        <taxon>Polyphaga</taxon>
        <taxon>Cucujiformia</taxon>
        <taxon>Chrysomeloidea</taxon>
        <taxon>Chrysomelidae</taxon>
        <taxon>Bruchinae</taxon>
        <taxon>Bruchini</taxon>
        <taxon>Callosobruchus</taxon>
    </lineage>
</organism>
<proteinExistence type="predicted"/>
<dbReference type="AlphaFoldDB" id="A0A653D991"/>
<dbReference type="OrthoDB" id="6785198at2759"/>
<keyword evidence="2" id="KW-1185">Reference proteome</keyword>
<evidence type="ECO:0000313" key="2">
    <source>
        <dbReference type="Proteomes" id="UP000410492"/>
    </source>
</evidence>
<gene>
    <name evidence="1" type="ORF">CALMAC_LOCUS15438</name>
</gene>
<dbReference type="Proteomes" id="UP000410492">
    <property type="component" value="Unassembled WGS sequence"/>
</dbReference>
<protein>
    <submittedName>
        <fullName evidence="1">Uncharacterized protein</fullName>
    </submittedName>
</protein>